<feature type="region of interest" description="Disordered" evidence="4">
    <location>
        <begin position="502"/>
        <end position="521"/>
    </location>
</feature>
<dbReference type="OrthoDB" id="4064873at2759"/>
<dbReference type="VEuPathDB" id="FungiDB:AB675_2707"/>
<evidence type="ECO:0000256" key="2">
    <source>
        <dbReference type="ARBA" id="ARBA00023163"/>
    </source>
</evidence>
<dbReference type="PANTHER" id="PTHR47424">
    <property type="entry name" value="REGULATORY PROTEIN GAL4"/>
    <property type="match status" value="1"/>
</dbReference>
<dbReference type="Proteomes" id="UP000038010">
    <property type="component" value="Unassembled WGS sequence"/>
</dbReference>
<dbReference type="GO" id="GO:0000981">
    <property type="term" value="F:DNA-binding transcription factor activity, RNA polymerase II-specific"/>
    <property type="evidence" value="ECO:0007669"/>
    <property type="project" value="TreeGrafter"/>
</dbReference>
<dbReference type="InterPro" id="IPR051127">
    <property type="entry name" value="Fungal_SecMet_Regulators"/>
</dbReference>
<organism evidence="6 7">
    <name type="scientific">Cyphellophora attinorum</name>
    <dbReference type="NCBI Taxonomy" id="1664694"/>
    <lineage>
        <taxon>Eukaryota</taxon>
        <taxon>Fungi</taxon>
        <taxon>Dikarya</taxon>
        <taxon>Ascomycota</taxon>
        <taxon>Pezizomycotina</taxon>
        <taxon>Eurotiomycetes</taxon>
        <taxon>Chaetothyriomycetidae</taxon>
        <taxon>Chaetothyriales</taxon>
        <taxon>Cyphellophoraceae</taxon>
        <taxon>Cyphellophora</taxon>
    </lineage>
</organism>
<keyword evidence="3" id="KW-0539">Nucleus</keyword>
<evidence type="ECO:0000256" key="4">
    <source>
        <dbReference type="SAM" id="MobiDB-lite"/>
    </source>
</evidence>
<evidence type="ECO:0000313" key="7">
    <source>
        <dbReference type="Proteomes" id="UP000038010"/>
    </source>
</evidence>
<name>A0A0N1HGW0_9EURO</name>
<keyword evidence="7" id="KW-1185">Reference proteome</keyword>
<evidence type="ECO:0000256" key="3">
    <source>
        <dbReference type="ARBA" id="ARBA00023242"/>
    </source>
</evidence>
<keyword evidence="1" id="KW-0805">Transcription regulation</keyword>
<protein>
    <recommendedName>
        <fullName evidence="5">Xylanolytic transcriptional activator regulatory domain-containing protein</fullName>
    </recommendedName>
</protein>
<dbReference type="PANTHER" id="PTHR47424:SF9">
    <property type="entry name" value="TAH-2"/>
    <property type="match status" value="1"/>
</dbReference>
<dbReference type="GO" id="GO:0008270">
    <property type="term" value="F:zinc ion binding"/>
    <property type="evidence" value="ECO:0007669"/>
    <property type="project" value="InterPro"/>
</dbReference>
<dbReference type="GO" id="GO:0005634">
    <property type="term" value="C:nucleus"/>
    <property type="evidence" value="ECO:0007669"/>
    <property type="project" value="TreeGrafter"/>
</dbReference>
<dbReference type="GeneID" id="28734579"/>
<evidence type="ECO:0000256" key="1">
    <source>
        <dbReference type="ARBA" id="ARBA00023015"/>
    </source>
</evidence>
<dbReference type="EMBL" id="LFJN01000002">
    <property type="protein sequence ID" value="KPI45037.1"/>
    <property type="molecule type" value="Genomic_DNA"/>
</dbReference>
<proteinExistence type="predicted"/>
<evidence type="ECO:0000259" key="5">
    <source>
        <dbReference type="Pfam" id="PF04082"/>
    </source>
</evidence>
<dbReference type="Pfam" id="PF04082">
    <property type="entry name" value="Fungal_trans"/>
    <property type="match status" value="1"/>
</dbReference>
<dbReference type="CDD" id="cd12148">
    <property type="entry name" value="fungal_TF_MHR"/>
    <property type="match status" value="1"/>
</dbReference>
<dbReference type="GO" id="GO:0006351">
    <property type="term" value="P:DNA-templated transcription"/>
    <property type="evidence" value="ECO:0007669"/>
    <property type="project" value="InterPro"/>
</dbReference>
<accession>A0A0N1HGW0</accession>
<gene>
    <name evidence="6" type="ORF">AB675_2707</name>
</gene>
<keyword evidence="2" id="KW-0804">Transcription</keyword>
<reference evidence="6 7" key="1">
    <citation type="submission" date="2015-06" db="EMBL/GenBank/DDBJ databases">
        <title>Draft genome of the ant-associated black yeast Phialophora attae CBS 131958.</title>
        <authorList>
            <person name="Moreno L.F."/>
            <person name="Stielow B.J."/>
            <person name="de Hoog S."/>
            <person name="Vicente V.A."/>
            <person name="Weiss V.A."/>
            <person name="de Vries M."/>
            <person name="Cruz L.M."/>
            <person name="Souza E.M."/>
        </authorList>
    </citation>
    <scope>NUCLEOTIDE SEQUENCE [LARGE SCALE GENOMIC DNA]</scope>
    <source>
        <strain evidence="6 7">CBS 131958</strain>
    </source>
</reference>
<dbReference type="InterPro" id="IPR007219">
    <property type="entry name" value="XnlR_reg_dom"/>
</dbReference>
<dbReference type="RefSeq" id="XP_018005000.1">
    <property type="nucleotide sequence ID" value="XM_018142699.1"/>
</dbReference>
<dbReference type="GO" id="GO:0000435">
    <property type="term" value="P:positive regulation of transcription from RNA polymerase II promoter by galactose"/>
    <property type="evidence" value="ECO:0007669"/>
    <property type="project" value="TreeGrafter"/>
</dbReference>
<dbReference type="GO" id="GO:0000978">
    <property type="term" value="F:RNA polymerase II cis-regulatory region sequence-specific DNA binding"/>
    <property type="evidence" value="ECO:0007669"/>
    <property type="project" value="TreeGrafter"/>
</dbReference>
<feature type="domain" description="Xylanolytic transcriptional activator regulatory" evidence="5">
    <location>
        <begin position="117"/>
        <end position="241"/>
    </location>
</feature>
<dbReference type="AlphaFoldDB" id="A0A0N1HGW0"/>
<comment type="caution">
    <text evidence="6">The sequence shown here is derived from an EMBL/GenBank/DDBJ whole genome shotgun (WGS) entry which is preliminary data.</text>
</comment>
<dbReference type="STRING" id="1664694.A0A0N1HGW0"/>
<evidence type="ECO:0000313" key="6">
    <source>
        <dbReference type="EMBL" id="KPI45037.1"/>
    </source>
</evidence>
<sequence>MMLSSTGEKLYVGETAHLSFLQFLRKTLRQQMGPTPFTESEFSNQMLEVDLGDSRLASIDDPEQLGDKDQKRALIQCYFEASSAILDLYTKEEVFEFLPETGLSPTVSHGSDRYLRDDHAALCLMLAIGAQCRGARASDADYAKKCFVRGQQIAFEGMLCNPSLNMIRLFLLMSFYMLGACHRNAAFIYLGVASKAASALGLHVTEVYRHMNKDERDTRLRAWKSLRNLDLIVCSLLGRAAGSFAQPELDLEENEEQRVCKQTLDATFRVCTIIDDLQQDFAKGGVTDLALAEDYLQRLRAWSQGVPPELRQFTSANAATTDSEHVIGAVHISCIYYYGVILVTRPFLISHLMSKLRRNGTETPHTATTTGDQEKITKLADACLNSAIYMSQTGYQAMESGYLLGNMCLLKAWTFAAGLLLGFALFAQNEDNAELEDAFKHTVLVEKMIANLSPQAGLYADILTKFSDAIERHRRQIKDERRRMTNEYVDQIFTIDLAQQQGYPSPQSGNVDTQGPATNNSYGGEVSFPPDMLPGISDPSPHDLPLDWQPFGMFFEDFWMNQPDPSVGILFG</sequence>